<accession>M4C2C2</accession>
<dbReference type="Proteomes" id="UP000011713">
    <property type="component" value="Unassembled WGS sequence"/>
</dbReference>
<reference evidence="2" key="1">
    <citation type="journal article" date="2010" name="Science">
        <title>Signatures of adaptation to obligate biotrophy in the Hyaloperonospora arabidopsidis genome.</title>
        <authorList>
            <person name="Baxter L."/>
            <person name="Tripathy S."/>
            <person name="Ishaque N."/>
            <person name="Boot N."/>
            <person name="Cabral A."/>
            <person name="Kemen E."/>
            <person name="Thines M."/>
            <person name="Ah-Fong A."/>
            <person name="Anderson R."/>
            <person name="Badejoko W."/>
            <person name="Bittner-Eddy P."/>
            <person name="Boore J.L."/>
            <person name="Chibucos M.C."/>
            <person name="Coates M."/>
            <person name="Dehal P."/>
            <person name="Delehaunty K."/>
            <person name="Dong S."/>
            <person name="Downton P."/>
            <person name="Dumas B."/>
            <person name="Fabro G."/>
            <person name="Fronick C."/>
            <person name="Fuerstenberg S.I."/>
            <person name="Fulton L."/>
            <person name="Gaulin E."/>
            <person name="Govers F."/>
            <person name="Hughes L."/>
            <person name="Humphray S."/>
            <person name="Jiang R.H."/>
            <person name="Judelson H."/>
            <person name="Kamoun S."/>
            <person name="Kyung K."/>
            <person name="Meijer H."/>
            <person name="Minx P."/>
            <person name="Morris P."/>
            <person name="Nelson J."/>
            <person name="Phuntumart V."/>
            <person name="Qutob D."/>
            <person name="Rehmany A."/>
            <person name="Rougon-Cardoso A."/>
            <person name="Ryden P."/>
            <person name="Torto-Alalibo T."/>
            <person name="Studholme D."/>
            <person name="Wang Y."/>
            <person name="Win J."/>
            <person name="Wood J."/>
            <person name="Clifton S.W."/>
            <person name="Rogers J."/>
            <person name="Van den Ackerveken G."/>
            <person name="Jones J.D."/>
            <person name="McDowell J.M."/>
            <person name="Beynon J."/>
            <person name="Tyler B.M."/>
        </authorList>
    </citation>
    <scope>NUCLEOTIDE SEQUENCE [LARGE SCALE GENOMIC DNA]</scope>
    <source>
        <strain evidence="2">Emoy2</strain>
    </source>
</reference>
<dbReference type="AlphaFoldDB" id="M4C2C2"/>
<evidence type="ECO:0000313" key="1">
    <source>
        <dbReference type="EnsemblProtists" id="HpaP813237"/>
    </source>
</evidence>
<dbReference type="InParanoid" id="M4C2C2"/>
<proteinExistence type="predicted"/>
<protein>
    <submittedName>
        <fullName evidence="1">Uncharacterized protein</fullName>
    </submittedName>
</protein>
<evidence type="ECO:0000313" key="2">
    <source>
        <dbReference type="Proteomes" id="UP000011713"/>
    </source>
</evidence>
<name>M4C2C2_HYAAE</name>
<sequence length="265" mass="30356">MATQWLHFCACSTTRRTRNSRTVLVRSLRWAYRDRTIQLRHSCSDFKQSKKNRRLVPIAQALLNLAITCRTKMATVKPRLSIDAARASAARRIRNSGSGGNLAGRGSLDVFLNEIGDVGRLSDLKMDEFQTLEELWRIAAPPRITSLSRCNLPTGLQGLRDKHYVAKTQNVPRSRMRLVRRMVETKCSERLAKIGLRGIDLSRLCCEKRFRRVSSDILLRRCHATSRFAHSKYKARLVSLSMQTPHTDAIDELGRLMLKLEVVRR</sequence>
<dbReference type="EnsemblProtists" id="HpaT813237">
    <property type="protein sequence ID" value="HpaP813237"/>
    <property type="gene ID" value="HpaG813237"/>
</dbReference>
<dbReference type="HOGENOM" id="CLU_1051507_0_0_1"/>
<keyword evidence="2" id="KW-1185">Reference proteome</keyword>
<organism evidence="1 2">
    <name type="scientific">Hyaloperonospora arabidopsidis (strain Emoy2)</name>
    <name type="common">Downy mildew agent</name>
    <name type="synonym">Peronospora arabidopsidis</name>
    <dbReference type="NCBI Taxonomy" id="559515"/>
    <lineage>
        <taxon>Eukaryota</taxon>
        <taxon>Sar</taxon>
        <taxon>Stramenopiles</taxon>
        <taxon>Oomycota</taxon>
        <taxon>Peronosporomycetes</taxon>
        <taxon>Peronosporales</taxon>
        <taxon>Peronosporaceae</taxon>
        <taxon>Hyaloperonospora</taxon>
    </lineage>
</organism>
<dbReference type="EMBL" id="JH598123">
    <property type="status" value="NOT_ANNOTATED_CDS"/>
    <property type="molecule type" value="Genomic_DNA"/>
</dbReference>
<dbReference type="VEuPathDB" id="FungiDB:HpaG813237"/>
<dbReference type="eggNOG" id="ENOG502STMP">
    <property type="taxonomic scope" value="Eukaryota"/>
</dbReference>
<reference evidence="1" key="2">
    <citation type="submission" date="2015-06" db="UniProtKB">
        <authorList>
            <consortium name="EnsemblProtists"/>
        </authorList>
    </citation>
    <scope>IDENTIFICATION</scope>
    <source>
        <strain evidence="1">Emoy2</strain>
    </source>
</reference>